<name>A0AAJ6BEG1_9BACT</name>
<evidence type="ECO:0000256" key="4">
    <source>
        <dbReference type="ARBA" id="ARBA00023163"/>
    </source>
</evidence>
<proteinExistence type="inferred from homology"/>
<accession>A0AAJ6BEG1</accession>
<dbReference type="InterPro" id="IPR013325">
    <property type="entry name" value="RNA_pol_sigma_r2"/>
</dbReference>
<dbReference type="SUPFAM" id="SSF88946">
    <property type="entry name" value="Sigma2 domain of RNA polymerase sigma factors"/>
    <property type="match status" value="1"/>
</dbReference>
<evidence type="ECO:0000256" key="2">
    <source>
        <dbReference type="ARBA" id="ARBA00023015"/>
    </source>
</evidence>
<dbReference type="GO" id="GO:0006352">
    <property type="term" value="P:DNA-templated transcription initiation"/>
    <property type="evidence" value="ECO:0007669"/>
    <property type="project" value="InterPro"/>
</dbReference>
<evidence type="ECO:0000259" key="5">
    <source>
        <dbReference type="Pfam" id="PF04542"/>
    </source>
</evidence>
<dbReference type="InterPro" id="IPR014284">
    <property type="entry name" value="RNA_pol_sigma-70_dom"/>
</dbReference>
<gene>
    <name evidence="7" type="ORF">P0Y53_18850</name>
</gene>
<dbReference type="AlphaFoldDB" id="A0AAJ6BEG1"/>
<dbReference type="InterPro" id="IPR013249">
    <property type="entry name" value="RNA_pol_sigma70_r4_t2"/>
</dbReference>
<reference evidence="7" key="1">
    <citation type="submission" date="2023-03" db="EMBL/GenBank/DDBJ databases">
        <title>Andean soil-derived lignocellulolytic bacterial consortium as a source of novel taxa and putative plastic-active enzymes.</title>
        <authorList>
            <person name="Diaz-Garcia L."/>
            <person name="Chuvochina M."/>
            <person name="Feuerriegel G."/>
            <person name="Bunk B."/>
            <person name="Sproer C."/>
            <person name="Streit W.R."/>
            <person name="Rodriguez L.M."/>
            <person name="Overmann J."/>
            <person name="Jimenez D.J."/>
        </authorList>
    </citation>
    <scope>NUCLEOTIDE SEQUENCE</scope>
    <source>
        <strain evidence="7">MAG 7</strain>
    </source>
</reference>
<dbReference type="Pfam" id="PF08281">
    <property type="entry name" value="Sigma70_r4_2"/>
    <property type="match status" value="1"/>
</dbReference>
<dbReference type="GO" id="GO:0003677">
    <property type="term" value="F:DNA binding"/>
    <property type="evidence" value="ECO:0007669"/>
    <property type="project" value="InterPro"/>
</dbReference>
<dbReference type="SUPFAM" id="SSF88659">
    <property type="entry name" value="Sigma3 and sigma4 domains of RNA polymerase sigma factors"/>
    <property type="match status" value="1"/>
</dbReference>
<keyword evidence="4" id="KW-0804">Transcription</keyword>
<dbReference type="InterPro" id="IPR013324">
    <property type="entry name" value="RNA_pol_sigma_r3/r4-like"/>
</dbReference>
<keyword evidence="3" id="KW-0731">Sigma factor</keyword>
<dbReference type="Pfam" id="PF04542">
    <property type="entry name" value="Sigma70_r2"/>
    <property type="match status" value="1"/>
</dbReference>
<dbReference type="Gene3D" id="1.10.10.10">
    <property type="entry name" value="Winged helix-like DNA-binding domain superfamily/Winged helix DNA-binding domain"/>
    <property type="match status" value="1"/>
</dbReference>
<dbReference type="InterPro" id="IPR007627">
    <property type="entry name" value="RNA_pol_sigma70_r2"/>
</dbReference>
<evidence type="ECO:0000256" key="3">
    <source>
        <dbReference type="ARBA" id="ARBA00023082"/>
    </source>
</evidence>
<feature type="domain" description="RNA polymerase sigma factor 70 region 4 type 2" evidence="6">
    <location>
        <begin position="116"/>
        <end position="165"/>
    </location>
</feature>
<dbReference type="GO" id="GO:0016987">
    <property type="term" value="F:sigma factor activity"/>
    <property type="evidence" value="ECO:0007669"/>
    <property type="project" value="UniProtKB-KW"/>
</dbReference>
<evidence type="ECO:0000259" key="6">
    <source>
        <dbReference type="Pfam" id="PF08281"/>
    </source>
</evidence>
<feature type="domain" description="RNA polymerase sigma-70 region 2" evidence="5">
    <location>
        <begin position="20"/>
        <end position="86"/>
    </location>
</feature>
<protein>
    <submittedName>
        <fullName evidence="7">Sigma-70 family RNA polymerase sigma factor</fullName>
    </submittedName>
</protein>
<comment type="similarity">
    <text evidence="1">Belongs to the sigma-70 factor family. ECF subfamily.</text>
</comment>
<dbReference type="PANTHER" id="PTHR43133">
    <property type="entry name" value="RNA POLYMERASE ECF-TYPE SIGMA FACTO"/>
    <property type="match status" value="1"/>
</dbReference>
<dbReference type="InterPro" id="IPR039425">
    <property type="entry name" value="RNA_pol_sigma-70-like"/>
</dbReference>
<dbReference type="EMBL" id="CP119311">
    <property type="protein sequence ID" value="WEK34550.1"/>
    <property type="molecule type" value="Genomic_DNA"/>
</dbReference>
<sequence length="183" mass="20950">MLNIVSQIQQDNQRAFENAYTTHKDKLYGWLLKKTQSTYLAQELLQQSFLKLWTSRAQLNPGLSLDIQLFRIARSLMIDEVRRQVRLKKHLSLMPPADTAADEIGAEQDRRALQARIDETLCQLPDTGQKVFLLSREYGLSYQQIASQLSLSPKTVEYHMSKALLLLRKALLLVSAAISAMLY</sequence>
<dbReference type="PANTHER" id="PTHR43133:SF63">
    <property type="entry name" value="RNA POLYMERASE SIGMA FACTOR FECI-RELATED"/>
    <property type="match status" value="1"/>
</dbReference>
<dbReference type="Gene3D" id="1.10.1740.10">
    <property type="match status" value="1"/>
</dbReference>
<dbReference type="InterPro" id="IPR036388">
    <property type="entry name" value="WH-like_DNA-bd_sf"/>
</dbReference>
<evidence type="ECO:0000256" key="1">
    <source>
        <dbReference type="ARBA" id="ARBA00010641"/>
    </source>
</evidence>
<evidence type="ECO:0000313" key="8">
    <source>
        <dbReference type="Proteomes" id="UP001220610"/>
    </source>
</evidence>
<organism evidence="7 8">
    <name type="scientific">Candidatus Pseudobacter hemicellulosilyticus</name>
    <dbReference type="NCBI Taxonomy" id="3121375"/>
    <lineage>
        <taxon>Bacteria</taxon>
        <taxon>Pseudomonadati</taxon>
        <taxon>Bacteroidota</taxon>
        <taxon>Chitinophagia</taxon>
        <taxon>Chitinophagales</taxon>
        <taxon>Chitinophagaceae</taxon>
        <taxon>Pseudobacter</taxon>
    </lineage>
</organism>
<dbReference type="Proteomes" id="UP001220610">
    <property type="component" value="Chromosome"/>
</dbReference>
<keyword evidence="2" id="KW-0805">Transcription regulation</keyword>
<evidence type="ECO:0000313" key="7">
    <source>
        <dbReference type="EMBL" id="WEK34550.1"/>
    </source>
</evidence>
<dbReference type="NCBIfam" id="TIGR02937">
    <property type="entry name" value="sigma70-ECF"/>
    <property type="match status" value="1"/>
</dbReference>